<name>A0A852TFR0_9BACI</name>
<dbReference type="EMBL" id="JACCBX010000008">
    <property type="protein sequence ID" value="NYE07031.1"/>
    <property type="molecule type" value="Genomic_DNA"/>
</dbReference>
<dbReference type="Proteomes" id="UP000548423">
    <property type="component" value="Unassembled WGS sequence"/>
</dbReference>
<evidence type="ECO:0000313" key="2">
    <source>
        <dbReference type="Proteomes" id="UP000548423"/>
    </source>
</evidence>
<dbReference type="AlphaFoldDB" id="A0A852TFR0"/>
<evidence type="ECO:0000313" key="1">
    <source>
        <dbReference type="EMBL" id="NYE07031.1"/>
    </source>
</evidence>
<reference evidence="2" key="2">
    <citation type="submission" date="2020-08" db="EMBL/GenBank/DDBJ databases">
        <title>The Agave Microbiome: Exploring the role of microbial communities in plant adaptations to desert environments.</title>
        <authorList>
            <person name="Partida-Martinez L.P."/>
        </authorList>
    </citation>
    <scope>NUCLEOTIDE SEQUENCE [LARGE SCALE GENOMIC DNA]</scope>
    <source>
        <strain evidence="2">AT2.8</strain>
    </source>
</reference>
<accession>A0A852TFR0</accession>
<sequence length="55" mass="6681">MSVVYLISFSIFYVVDPYWIDLQIENKVGYLQMHLEQQYPEVPWVIAKQLITFKR</sequence>
<proteinExistence type="predicted"/>
<protein>
    <submittedName>
        <fullName evidence="1">Uncharacterized protein</fullName>
    </submittedName>
</protein>
<gene>
    <name evidence="1" type="ORF">F4694_003816</name>
</gene>
<organism evidence="1 2">
    <name type="scientific">Neobacillus niacini</name>
    <dbReference type="NCBI Taxonomy" id="86668"/>
    <lineage>
        <taxon>Bacteria</taxon>
        <taxon>Bacillati</taxon>
        <taxon>Bacillota</taxon>
        <taxon>Bacilli</taxon>
        <taxon>Bacillales</taxon>
        <taxon>Bacillaceae</taxon>
        <taxon>Neobacillus</taxon>
    </lineage>
</organism>
<comment type="caution">
    <text evidence="1">The sequence shown here is derived from an EMBL/GenBank/DDBJ whole genome shotgun (WGS) entry which is preliminary data.</text>
</comment>
<reference evidence="2" key="1">
    <citation type="submission" date="2020-07" db="EMBL/GenBank/DDBJ databases">
        <authorList>
            <person name="Partida-Martinez L."/>
            <person name="Huntemann M."/>
            <person name="Clum A."/>
            <person name="Wang J."/>
            <person name="Palaniappan K."/>
            <person name="Ritter S."/>
            <person name="Chen I.-M."/>
            <person name="Stamatis D."/>
            <person name="Reddy T."/>
            <person name="O'Malley R."/>
            <person name="Daum C."/>
            <person name="Shapiro N."/>
            <person name="Ivanova N."/>
            <person name="Kyrpides N."/>
            <person name="Woyke T."/>
        </authorList>
    </citation>
    <scope>NUCLEOTIDE SEQUENCE [LARGE SCALE GENOMIC DNA]</scope>
    <source>
        <strain evidence="2">AT2.8</strain>
    </source>
</reference>